<organism evidence="1 2">
    <name type="scientific">Caenispirillum bisanense</name>
    <dbReference type="NCBI Taxonomy" id="414052"/>
    <lineage>
        <taxon>Bacteria</taxon>
        <taxon>Pseudomonadati</taxon>
        <taxon>Pseudomonadota</taxon>
        <taxon>Alphaproteobacteria</taxon>
        <taxon>Rhodospirillales</taxon>
        <taxon>Novispirillaceae</taxon>
        <taxon>Caenispirillum</taxon>
    </lineage>
</organism>
<dbReference type="Proteomes" id="UP000219621">
    <property type="component" value="Unassembled WGS sequence"/>
</dbReference>
<keyword evidence="2" id="KW-1185">Reference proteome</keyword>
<evidence type="ECO:0000313" key="1">
    <source>
        <dbReference type="EMBL" id="SOD91602.1"/>
    </source>
</evidence>
<reference evidence="1 2" key="1">
    <citation type="submission" date="2017-09" db="EMBL/GenBank/DDBJ databases">
        <authorList>
            <person name="Ehlers B."/>
            <person name="Leendertz F.H."/>
        </authorList>
    </citation>
    <scope>NUCLEOTIDE SEQUENCE [LARGE SCALE GENOMIC DNA]</scope>
    <source>
        <strain evidence="1 2">USBA 140</strain>
    </source>
</reference>
<dbReference type="AlphaFoldDB" id="A0A286G7X8"/>
<dbReference type="OrthoDB" id="10000270at2"/>
<sequence>MAKAAMAPLFVDPTARFVNDLITSEIEVSEKLLSRVWPAFSAADLLFDEAANEDDADDEFAACDGDDDDVEIEFEADEDEDGFFADLASWSPRKKG</sequence>
<evidence type="ECO:0000313" key="2">
    <source>
        <dbReference type="Proteomes" id="UP000219621"/>
    </source>
</evidence>
<name>A0A286G7X8_9PROT</name>
<accession>A0A286G7X8</accession>
<proteinExistence type="predicted"/>
<protein>
    <submittedName>
        <fullName evidence="1">Uncharacterized protein</fullName>
    </submittedName>
</protein>
<gene>
    <name evidence="1" type="ORF">SAMN05421508_1028</name>
</gene>
<dbReference type="RefSeq" id="WP_097277803.1">
    <property type="nucleotide sequence ID" value="NZ_OCNJ01000002.1"/>
</dbReference>
<dbReference type="EMBL" id="OCNJ01000002">
    <property type="protein sequence ID" value="SOD91602.1"/>
    <property type="molecule type" value="Genomic_DNA"/>
</dbReference>